<dbReference type="PRINTS" id="PR00014">
    <property type="entry name" value="FNTYPEIII"/>
</dbReference>
<dbReference type="EnsemblMetazoa" id="Aqu2.1.41620_001">
    <property type="protein sequence ID" value="Aqu2.1.41620_001"/>
    <property type="gene ID" value="Aqu2.1.41620"/>
</dbReference>
<dbReference type="InterPro" id="IPR003961">
    <property type="entry name" value="FN3_dom"/>
</dbReference>
<dbReference type="PANTHER" id="PTHR46708:SF2">
    <property type="entry name" value="FIBRONECTIN TYPE-III DOMAIN-CONTAINING PROTEIN"/>
    <property type="match status" value="1"/>
</dbReference>
<dbReference type="AlphaFoldDB" id="A0A1X7VP48"/>
<feature type="chain" id="PRO_5012417400" description="Fibronectin type-III domain-containing protein" evidence="3">
    <location>
        <begin position="40"/>
        <end position="580"/>
    </location>
</feature>
<dbReference type="PANTHER" id="PTHR46708">
    <property type="entry name" value="TENASCIN"/>
    <property type="match status" value="1"/>
</dbReference>
<feature type="region of interest" description="Disordered" evidence="2">
    <location>
        <begin position="267"/>
        <end position="286"/>
    </location>
</feature>
<feature type="region of interest" description="Disordered" evidence="2">
    <location>
        <begin position="462"/>
        <end position="491"/>
    </location>
</feature>
<dbReference type="InParanoid" id="A0A1X7VP48"/>
<feature type="domain" description="Fibronectin type-III" evidence="4">
    <location>
        <begin position="378"/>
        <end position="480"/>
    </location>
</feature>
<dbReference type="Pfam" id="PF00041">
    <property type="entry name" value="fn3"/>
    <property type="match status" value="2"/>
</dbReference>
<evidence type="ECO:0000256" key="3">
    <source>
        <dbReference type="SAM" id="SignalP"/>
    </source>
</evidence>
<reference evidence="5" key="1">
    <citation type="submission" date="2017-05" db="UniProtKB">
        <authorList>
            <consortium name="EnsemblMetazoa"/>
        </authorList>
    </citation>
    <scope>IDENTIFICATION</scope>
</reference>
<feature type="signal peptide" evidence="3">
    <location>
        <begin position="1"/>
        <end position="39"/>
    </location>
</feature>
<accession>A0A1X7VP48</accession>
<dbReference type="STRING" id="400682.A0A1X7VP48"/>
<dbReference type="CDD" id="cd00063">
    <property type="entry name" value="FN3"/>
    <property type="match status" value="3"/>
</dbReference>
<dbReference type="InterPro" id="IPR050991">
    <property type="entry name" value="ECM_Regulatory_Proteins"/>
</dbReference>
<feature type="domain" description="Fibronectin type-III" evidence="4">
    <location>
        <begin position="485"/>
        <end position="580"/>
    </location>
</feature>
<keyword evidence="3" id="KW-0732">Signal</keyword>
<feature type="compositionally biased region" description="Polar residues" evidence="2">
    <location>
        <begin position="274"/>
        <end position="286"/>
    </location>
</feature>
<evidence type="ECO:0000313" key="5">
    <source>
        <dbReference type="EnsemblMetazoa" id="Aqu2.1.41620_001"/>
    </source>
</evidence>
<dbReference type="Gene3D" id="2.60.40.10">
    <property type="entry name" value="Immunoglobulins"/>
    <property type="match status" value="4"/>
</dbReference>
<dbReference type="InterPro" id="IPR036116">
    <property type="entry name" value="FN3_sf"/>
</dbReference>
<evidence type="ECO:0000259" key="4">
    <source>
        <dbReference type="PROSITE" id="PS50853"/>
    </source>
</evidence>
<name>A0A1X7VP48_AMPQE</name>
<dbReference type="InterPro" id="IPR013783">
    <property type="entry name" value="Ig-like_fold"/>
</dbReference>
<dbReference type="SMART" id="SM00060">
    <property type="entry name" value="FN3"/>
    <property type="match status" value="4"/>
</dbReference>
<feature type="domain" description="Fibronectin type-III" evidence="4">
    <location>
        <begin position="284"/>
        <end position="374"/>
    </location>
</feature>
<dbReference type="SUPFAM" id="SSF49265">
    <property type="entry name" value="Fibronectin type III"/>
    <property type="match status" value="2"/>
</dbReference>
<sequence length="580" mass="63279">MMGFHLSSIQLPAPQKQRCGIVLMVFILSGLCCFKTSNGECMQPAFSCEGSSNGSADGDMILDDCPSPDCVDVILNGSTNQANVSFSLDCTPTDITNCSYSYYFQYLTPDDGVVFHNSSNQPKNLTSFDVDRGYFILSVSDEDEFVPGSIIRIIVFLSSNISFNYSANVTIPGSFAPDVINFTVNSGNSTSLALSWQLRYPLVPPDMYYIAYNYTELSGANPRSDNSTIMIDEDDVTTTTDYILYTLDDLLPFTSYYVTLFPQYGEEEGEGLSDSGNTGEGMSSQVNDTNVDIDRDNMRLNISWAPPSRPAGNILRYEVTLSIRGKICLTINTTELSVIAEFKFNVTYTIRITPFNSFGSGTTRELDMFATPEGAPTPPLNFTLTELSLSSLKASWEEPSTLNGVLANYTVYCNLSSLQFYSQQLMLSFNAPPTTVDPDSTTANITGLYPFTNYDCYATASTGGGESSRSNNDSARTSEEEPAGPPEGFNVTDVTATSVSLEWRRPSVPNGVILHYFLQYSAYNVTIPVTFNTSSDEYSVTSYTVESLNEYTNYTFTISAVTSGGAGPLATTSTRTSEAG</sequence>
<keyword evidence="1" id="KW-0677">Repeat</keyword>
<evidence type="ECO:0000256" key="2">
    <source>
        <dbReference type="SAM" id="MobiDB-lite"/>
    </source>
</evidence>
<dbReference type="PROSITE" id="PS50853">
    <property type="entry name" value="FN3"/>
    <property type="match status" value="3"/>
</dbReference>
<evidence type="ECO:0000256" key="1">
    <source>
        <dbReference type="ARBA" id="ARBA00022737"/>
    </source>
</evidence>
<organism evidence="5">
    <name type="scientific">Amphimedon queenslandica</name>
    <name type="common">Sponge</name>
    <dbReference type="NCBI Taxonomy" id="400682"/>
    <lineage>
        <taxon>Eukaryota</taxon>
        <taxon>Metazoa</taxon>
        <taxon>Porifera</taxon>
        <taxon>Demospongiae</taxon>
        <taxon>Heteroscleromorpha</taxon>
        <taxon>Haplosclerida</taxon>
        <taxon>Niphatidae</taxon>
        <taxon>Amphimedon</taxon>
    </lineage>
</organism>
<protein>
    <recommendedName>
        <fullName evidence="4">Fibronectin type-III domain-containing protein</fullName>
    </recommendedName>
</protein>
<proteinExistence type="predicted"/>